<dbReference type="Proteomes" id="UP001595539">
    <property type="component" value="Unassembled WGS sequence"/>
</dbReference>
<keyword evidence="3" id="KW-0963">Cytoplasm</keyword>
<dbReference type="RefSeq" id="WP_377762847.1">
    <property type="nucleotide sequence ID" value="NZ_JBHRXY010000015.1"/>
</dbReference>
<dbReference type="InterPro" id="IPR037150">
    <property type="entry name" value="H-NS_C_dom_sf"/>
</dbReference>
<evidence type="ECO:0000256" key="5">
    <source>
        <dbReference type="SAM" id="MobiDB-lite"/>
    </source>
</evidence>
<dbReference type="EMBL" id="JBHRXY010000015">
    <property type="protein sequence ID" value="MFC3630828.1"/>
    <property type="molecule type" value="Genomic_DNA"/>
</dbReference>
<gene>
    <name evidence="7" type="ORF">ACFOM8_15395</name>
</gene>
<evidence type="ECO:0000256" key="1">
    <source>
        <dbReference type="ARBA" id="ARBA00004453"/>
    </source>
</evidence>
<comment type="caution">
    <text evidence="7">The sequence shown here is derived from an EMBL/GenBank/DDBJ whole genome shotgun (WGS) entry which is preliminary data.</text>
</comment>
<dbReference type="PANTHER" id="PTHR38097">
    <property type="match status" value="1"/>
</dbReference>
<accession>A0ABV7U796</accession>
<dbReference type="InterPro" id="IPR027444">
    <property type="entry name" value="H-NS_C_dom"/>
</dbReference>
<evidence type="ECO:0000259" key="6">
    <source>
        <dbReference type="SMART" id="SM00528"/>
    </source>
</evidence>
<dbReference type="SUPFAM" id="SSF81273">
    <property type="entry name" value="H-NS histone-like proteins"/>
    <property type="match status" value="1"/>
</dbReference>
<organism evidence="7 8">
    <name type="scientific">Paracoccus angustae</name>
    <dbReference type="NCBI Taxonomy" id="1671480"/>
    <lineage>
        <taxon>Bacteria</taxon>
        <taxon>Pseudomonadati</taxon>
        <taxon>Pseudomonadota</taxon>
        <taxon>Alphaproteobacteria</taxon>
        <taxon>Rhodobacterales</taxon>
        <taxon>Paracoccaceae</taxon>
        <taxon>Paracoccus</taxon>
    </lineage>
</organism>
<evidence type="ECO:0000313" key="7">
    <source>
        <dbReference type="EMBL" id="MFC3630828.1"/>
    </source>
</evidence>
<dbReference type="PANTHER" id="PTHR38097:SF2">
    <property type="entry name" value="DNA-BINDING PROTEIN STPA"/>
    <property type="match status" value="1"/>
</dbReference>
<sequence length="104" mass="11662">MDIDYNDLTLEELKDINRKSAAAIADYENRQKKQAIQKATEIAKAAGFSSLEEMIAAQPAKRPQGEARYRNPENPDMTWTGRGRKPGWIIEALKAGKPLDDFAI</sequence>
<keyword evidence="8" id="KW-1185">Reference proteome</keyword>
<comment type="subcellular location">
    <subcellularLocation>
        <location evidence="1">Cytoplasm</location>
        <location evidence="1">Nucleoid</location>
    </subcellularLocation>
</comment>
<comment type="similarity">
    <text evidence="2">Belongs to the histone-like protein H-NS family.</text>
</comment>
<evidence type="ECO:0000256" key="2">
    <source>
        <dbReference type="ARBA" id="ARBA00010610"/>
    </source>
</evidence>
<keyword evidence="4" id="KW-0238">DNA-binding</keyword>
<dbReference type="Pfam" id="PF00816">
    <property type="entry name" value="Histone_HNS"/>
    <property type="match status" value="1"/>
</dbReference>
<feature type="domain" description="DNA-binding protein H-NS-like C-terminal" evidence="6">
    <location>
        <begin position="59"/>
        <end position="104"/>
    </location>
</feature>
<evidence type="ECO:0000256" key="3">
    <source>
        <dbReference type="ARBA" id="ARBA00022490"/>
    </source>
</evidence>
<feature type="region of interest" description="Disordered" evidence="5">
    <location>
        <begin position="57"/>
        <end position="82"/>
    </location>
</feature>
<feature type="compositionally biased region" description="Basic and acidic residues" evidence="5">
    <location>
        <begin position="63"/>
        <end position="73"/>
    </location>
</feature>
<reference evidence="8" key="1">
    <citation type="journal article" date="2019" name="Int. J. Syst. Evol. Microbiol.">
        <title>The Global Catalogue of Microorganisms (GCM) 10K type strain sequencing project: providing services to taxonomists for standard genome sequencing and annotation.</title>
        <authorList>
            <consortium name="The Broad Institute Genomics Platform"/>
            <consortium name="The Broad Institute Genome Sequencing Center for Infectious Disease"/>
            <person name="Wu L."/>
            <person name="Ma J."/>
        </authorList>
    </citation>
    <scope>NUCLEOTIDE SEQUENCE [LARGE SCALE GENOMIC DNA]</scope>
    <source>
        <strain evidence="8">KCTC 42473</strain>
    </source>
</reference>
<name>A0ABV7U796_9RHOB</name>
<evidence type="ECO:0000313" key="8">
    <source>
        <dbReference type="Proteomes" id="UP001595539"/>
    </source>
</evidence>
<dbReference type="Gene3D" id="4.10.430.10">
    <property type="entry name" value="Histone-like protein H-NS, C-terminal domain"/>
    <property type="match status" value="1"/>
</dbReference>
<proteinExistence type="inferred from homology"/>
<protein>
    <submittedName>
        <fullName evidence="7">H-NS family nucleoid-associated regulatory protein</fullName>
    </submittedName>
</protein>
<evidence type="ECO:0000256" key="4">
    <source>
        <dbReference type="ARBA" id="ARBA00023125"/>
    </source>
</evidence>
<dbReference type="SMART" id="SM00528">
    <property type="entry name" value="HNS"/>
    <property type="match status" value="1"/>
</dbReference>